<keyword evidence="5 8" id="KW-0808">Transferase</keyword>
<sequence length="305" mass="32132">MRLAFMGTPDFAVPALFALHEAGHEIVAVYTQPPRPAGRGKAVRPSAVQQAAESLGIEVRCPVKLRNNTQEQAAFCALDLDAAVVAAYGLILPAPMLEAPRMGCLNIHASLLPRWRGASPIQSAILAGDTESGVTIMQMDVGLDTGAMLASVNIPITPVTTASTLHDELAALGAKMIVDVLKQRPPAVPQPETGITYAERLTKEDGHIDWSQPASRIDRQVRALTPWPGTFTTLDGVTLKIGSAEIVASEISGTPGQVLDDALTIACGGGSALRIIRLQRPGRGMMDTNAFLRGQPIAPGTRLGS</sequence>
<comment type="caution">
    <text evidence="11">The sequence shown here is derived from an EMBL/GenBank/DDBJ whole genome shotgun (WGS) entry which is preliminary data.</text>
</comment>
<dbReference type="PROSITE" id="PS00373">
    <property type="entry name" value="GART"/>
    <property type="match status" value="1"/>
</dbReference>
<evidence type="ECO:0000256" key="3">
    <source>
        <dbReference type="ARBA" id="ARBA00012261"/>
    </source>
</evidence>
<organism evidence="11 12">
    <name type="scientific">Acetobacter estunensis</name>
    <dbReference type="NCBI Taxonomy" id="104097"/>
    <lineage>
        <taxon>Bacteria</taxon>
        <taxon>Pseudomonadati</taxon>
        <taxon>Pseudomonadota</taxon>
        <taxon>Alphaproteobacteria</taxon>
        <taxon>Acetobacterales</taxon>
        <taxon>Acetobacteraceae</taxon>
        <taxon>Acetobacter</taxon>
    </lineage>
</organism>
<evidence type="ECO:0000259" key="10">
    <source>
        <dbReference type="Pfam" id="PF02911"/>
    </source>
</evidence>
<evidence type="ECO:0000256" key="4">
    <source>
        <dbReference type="ARBA" id="ARBA00016014"/>
    </source>
</evidence>
<evidence type="ECO:0000256" key="7">
    <source>
        <dbReference type="ARBA" id="ARBA00048558"/>
    </source>
</evidence>
<evidence type="ECO:0000313" key="12">
    <source>
        <dbReference type="Proteomes" id="UP000597459"/>
    </source>
</evidence>
<dbReference type="EC" id="2.1.2.9" evidence="3 8"/>
<dbReference type="InterPro" id="IPR011034">
    <property type="entry name" value="Formyl_transferase-like_C_sf"/>
</dbReference>
<dbReference type="InterPro" id="IPR005794">
    <property type="entry name" value="Fmt"/>
</dbReference>
<evidence type="ECO:0000256" key="5">
    <source>
        <dbReference type="ARBA" id="ARBA00022679"/>
    </source>
</evidence>
<dbReference type="Gene3D" id="3.10.25.10">
    <property type="entry name" value="Formyl transferase, C-terminal domain"/>
    <property type="match status" value="1"/>
</dbReference>
<dbReference type="GO" id="GO:0004479">
    <property type="term" value="F:methionyl-tRNA formyltransferase activity"/>
    <property type="evidence" value="ECO:0007669"/>
    <property type="project" value="UniProtKB-UniRule"/>
</dbReference>
<dbReference type="PANTHER" id="PTHR11138">
    <property type="entry name" value="METHIONYL-TRNA FORMYLTRANSFERASE"/>
    <property type="match status" value="1"/>
</dbReference>
<dbReference type="CDD" id="cd08646">
    <property type="entry name" value="FMT_core_Met-tRNA-FMT_N"/>
    <property type="match status" value="1"/>
</dbReference>
<reference evidence="11" key="1">
    <citation type="submission" date="2019-11" db="EMBL/GenBank/DDBJ databases">
        <title>Description of new Acetobacter species.</title>
        <authorList>
            <person name="Cleenwerck I."/>
            <person name="Sombolestani A.S."/>
        </authorList>
    </citation>
    <scope>NUCLEOTIDE SEQUENCE</scope>
    <source>
        <strain evidence="11">LMG 1626</strain>
    </source>
</reference>
<dbReference type="InterPro" id="IPR001555">
    <property type="entry name" value="GART_AS"/>
</dbReference>
<feature type="domain" description="Formyl transferase C-terminal" evidence="10">
    <location>
        <begin position="200"/>
        <end position="295"/>
    </location>
</feature>
<evidence type="ECO:0000259" key="9">
    <source>
        <dbReference type="Pfam" id="PF00551"/>
    </source>
</evidence>
<dbReference type="RefSeq" id="WP_166317359.1">
    <property type="nucleotide sequence ID" value="NZ_WOTH01000031.1"/>
</dbReference>
<dbReference type="NCBIfam" id="TIGR00460">
    <property type="entry name" value="fmt"/>
    <property type="match status" value="1"/>
</dbReference>
<dbReference type="SUPFAM" id="SSF50486">
    <property type="entry name" value="FMT C-terminal domain-like"/>
    <property type="match status" value="1"/>
</dbReference>
<dbReference type="Gene3D" id="3.40.50.170">
    <property type="entry name" value="Formyl transferase, N-terminal domain"/>
    <property type="match status" value="1"/>
</dbReference>
<comment type="similarity">
    <text evidence="2 8">Belongs to the Fmt family.</text>
</comment>
<dbReference type="EMBL" id="WOTH01000031">
    <property type="protein sequence ID" value="NHO54740.1"/>
    <property type="molecule type" value="Genomic_DNA"/>
</dbReference>
<comment type="function">
    <text evidence="1 8">Attaches a formyl group to the free amino group of methionyl-tRNA(fMet). The formyl group appears to play a dual role in the initiator identity of N-formylmethionyl-tRNA by promoting its recognition by IF2 and preventing the misappropriation of this tRNA by the elongation apparatus.</text>
</comment>
<dbReference type="InterPro" id="IPR037022">
    <property type="entry name" value="Formyl_trans_C_sf"/>
</dbReference>
<dbReference type="Pfam" id="PF02911">
    <property type="entry name" value="Formyl_trans_C"/>
    <property type="match status" value="1"/>
</dbReference>
<comment type="catalytic activity">
    <reaction evidence="7 8">
        <text>L-methionyl-tRNA(fMet) + (6R)-10-formyltetrahydrofolate = N-formyl-L-methionyl-tRNA(fMet) + (6S)-5,6,7,8-tetrahydrofolate + H(+)</text>
        <dbReference type="Rhea" id="RHEA:24380"/>
        <dbReference type="Rhea" id="RHEA-COMP:9952"/>
        <dbReference type="Rhea" id="RHEA-COMP:9953"/>
        <dbReference type="ChEBI" id="CHEBI:15378"/>
        <dbReference type="ChEBI" id="CHEBI:57453"/>
        <dbReference type="ChEBI" id="CHEBI:78530"/>
        <dbReference type="ChEBI" id="CHEBI:78844"/>
        <dbReference type="ChEBI" id="CHEBI:195366"/>
        <dbReference type="EC" id="2.1.2.9"/>
    </reaction>
</comment>
<dbReference type="PANTHER" id="PTHR11138:SF5">
    <property type="entry name" value="METHIONYL-TRNA FORMYLTRANSFERASE, MITOCHONDRIAL"/>
    <property type="match status" value="1"/>
</dbReference>
<dbReference type="GO" id="GO:0005829">
    <property type="term" value="C:cytosol"/>
    <property type="evidence" value="ECO:0007669"/>
    <property type="project" value="TreeGrafter"/>
</dbReference>
<dbReference type="InterPro" id="IPR005793">
    <property type="entry name" value="Formyl_trans_C"/>
</dbReference>
<evidence type="ECO:0000256" key="8">
    <source>
        <dbReference type="HAMAP-Rule" id="MF_00182"/>
    </source>
</evidence>
<evidence type="ECO:0000256" key="2">
    <source>
        <dbReference type="ARBA" id="ARBA00010699"/>
    </source>
</evidence>
<dbReference type="CDD" id="cd08704">
    <property type="entry name" value="Met_tRNA_FMT_C"/>
    <property type="match status" value="1"/>
</dbReference>
<keyword evidence="6 8" id="KW-0648">Protein biosynthesis</keyword>
<feature type="binding site" evidence="8">
    <location>
        <begin position="110"/>
        <end position="113"/>
    </location>
    <ligand>
        <name>(6S)-5,6,7,8-tetrahydrofolate</name>
        <dbReference type="ChEBI" id="CHEBI:57453"/>
    </ligand>
</feature>
<dbReference type="AlphaFoldDB" id="A0A967B6I0"/>
<evidence type="ECO:0000256" key="6">
    <source>
        <dbReference type="ARBA" id="ARBA00022917"/>
    </source>
</evidence>
<dbReference type="InterPro" id="IPR002376">
    <property type="entry name" value="Formyl_transf_N"/>
</dbReference>
<dbReference type="InterPro" id="IPR044135">
    <property type="entry name" value="Met-tRNA-FMT_C"/>
</dbReference>
<dbReference type="Pfam" id="PF00551">
    <property type="entry name" value="Formyl_trans_N"/>
    <property type="match status" value="1"/>
</dbReference>
<dbReference type="HAMAP" id="MF_00182">
    <property type="entry name" value="Formyl_trans"/>
    <property type="match status" value="1"/>
</dbReference>
<keyword evidence="12" id="KW-1185">Reference proteome</keyword>
<dbReference type="InterPro" id="IPR036477">
    <property type="entry name" value="Formyl_transf_N_sf"/>
</dbReference>
<proteinExistence type="inferred from homology"/>
<dbReference type="SUPFAM" id="SSF53328">
    <property type="entry name" value="Formyltransferase"/>
    <property type="match status" value="1"/>
</dbReference>
<dbReference type="InterPro" id="IPR041711">
    <property type="entry name" value="Met-tRNA-FMT_N"/>
</dbReference>
<gene>
    <name evidence="8" type="primary">fmt</name>
    <name evidence="11" type="ORF">GOB87_12430</name>
</gene>
<dbReference type="Proteomes" id="UP000597459">
    <property type="component" value="Unassembled WGS sequence"/>
</dbReference>
<feature type="domain" description="Formyl transferase N-terminal" evidence="9">
    <location>
        <begin position="1"/>
        <end position="181"/>
    </location>
</feature>
<evidence type="ECO:0000256" key="1">
    <source>
        <dbReference type="ARBA" id="ARBA00002606"/>
    </source>
</evidence>
<accession>A0A967B6I0</accession>
<evidence type="ECO:0000313" key="11">
    <source>
        <dbReference type="EMBL" id="NHO54740.1"/>
    </source>
</evidence>
<name>A0A967B6I0_9PROT</name>
<protein>
    <recommendedName>
        <fullName evidence="4 8">Methionyl-tRNA formyltransferase</fullName>
        <ecNumber evidence="3 8">2.1.2.9</ecNumber>
    </recommendedName>
</protein>